<proteinExistence type="predicted"/>
<dbReference type="Pfam" id="PF02958">
    <property type="entry name" value="EcKL"/>
    <property type="match status" value="1"/>
</dbReference>
<dbReference type="EMBL" id="BAABWN010000006">
    <property type="protein sequence ID" value="GAA6168149.1"/>
    <property type="molecule type" value="Genomic_DNA"/>
</dbReference>
<dbReference type="SUPFAM" id="SSF56112">
    <property type="entry name" value="Protein kinase-like (PK-like)"/>
    <property type="match status" value="1"/>
</dbReference>
<dbReference type="Proteomes" id="UP001465153">
    <property type="component" value="Unassembled WGS sequence"/>
</dbReference>
<dbReference type="RefSeq" id="WP_353302822.1">
    <property type="nucleotide sequence ID" value="NZ_BAABWN010000006.1"/>
</dbReference>
<evidence type="ECO:0000313" key="2">
    <source>
        <dbReference type="EMBL" id="GAA6168149.1"/>
    </source>
</evidence>
<dbReference type="InterPro" id="IPR015897">
    <property type="entry name" value="CHK_kinase-like"/>
</dbReference>
<reference evidence="2 3" key="1">
    <citation type="submission" date="2024-04" db="EMBL/GenBank/DDBJ databases">
        <title>Draft genome sequence of Sessilibacter corallicola NBRC 116591.</title>
        <authorList>
            <person name="Miyakawa T."/>
            <person name="Kusuya Y."/>
            <person name="Miura T."/>
        </authorList>
    </citation>
    <scope>NUCLEOTIDE SEQUENCE [LARGE SCALE GENOMIC DNA]</scope>
    <source>
        <strain evidence="2 3">KU-00831-HH</strain>
    </source>
</reference>
<dbReference type="PANTHER" id="PTHR11012:SF30">
    <property type="entry name" value="PROTEIN KINASE-LIKE DOMAIN-CONTAINING"/>
    <property type="match status" value="1"/>
</dbReference>
<gene>
    <name evidence="2" type="ORF">NBRC116591_19600</name>
</gene>
<dbReference type="PANTHER" id="PTHR11012">
    <property type="entry name" value="PROTEIN KINASE-LIKE DOMAIN-CONTAINING"/>
    <property type="match status" value="1"/>
</dbReference>
<dbReference type="Gene3D" id="3.90.1200.10">
    <property type="match status" value="1"/>
</dbReference>
<sequence length="349" mass="39812">MNNVTNLNTLKRTIASIFNTQEISFDCIQPLWSNYGSLYRCYLSDASVKSVIVKHVQLPKNDNSSPASNRSLSHMRKLRSYEVELYWYQHYCSSPIKNLGKLPEHFYSEYSNDEFILVIEDLVDAGFTQLGSNTPSSQPPLLEAEDSDFVSLANIHTGLSWLAHMHAAFLHTKQPTGLWPNGSYWHLETRPSELNAITDSRIKHAAPAIAQQLRNTRFSTLIHGDAKVANFCFNAQGNKAAAVDFQYVGGGCGIQDVMLFLSSCLNSEDCFRLENELLDYYFSELKLHCQNTTKNSDATELNKLEEDWRSRYCFAWADFVRFLSGWNSNHWKLHPYALAQTELALKQLK</sequence>
<keyword evidence="3" id="KW-1185">Reference proteome</keyword>
<evidence type="ECO:0000259" key="1">
    <source>
        <dbReference type="SMART" id="SM00587"/>
    </source>
</evidence>
<dbReference type="InterPro" id="IPR011009">
    <property type="entry name" value="Kinase-like_dom_sf"/>
</dbReference>
<protein>
    <submittedName>
        <fullName evidence="2">DUF1679 domain-containing protein</fullName>
    </submittedName>
</protein>
<accession>A0ABQ0A924</accession>
<dbReference type="InterPro" id="IPR004119">
    <property type="entry name" value="EcKL"/>
</dbReference>
<name>A0ABQ0A924_9GAMM</name>
<dbReference type="SMART" id="SM00587">
    <property type="entry name" value="CHK"/>
    <property type="match status" value="1"/>
</dbReference>
<evidence type="ECO:0000313" key="3">
    <source>
        <dbReference type="Proteomes" id="UP001465153"/>
    </source>
</evidence>
<feature type="domain" description="CHK kinase-like" evidence="1">
    <location>
        <begin position="117"/>
        <end position="291"/>
    </location>
</feature>
<comment type="caution">
    <text evidence="2">The sequence shown here is derived from an EMBL/GenBank/DDBJ whole genome shotgun (WGS) entry which is preliminary data.</text>
</comment>
<organism evidence="2 3">
    <name type="scientific">Sessilibacter corallicola</name>
    <dbReference type="NCBI Taxonomy" id="2904075"/>
    <lineage>
        <taxon>Bacteria</taxon>
        <taxon>Pseudomonadati</taxon>
        <taxon>Pseudomonadota</taxon>
        <taxon>Gammaproteobacteria</taxon>
        <taxon>Cellvibrionales</taxon>
        <taxon>Cellvibrionaceae</taxon>
        <taxon>Sessilibacter</taxon>
    </lineage>
</organism>